<evidence type="ECO:0000313" key="9">
    <source>
        <dbReference type="EMBL" id="MFD1201035.1"/>
    </source>
</evidence>
<name>A0ABW3TKB8_9MICO</name>
<dbReference type="Pfam" id="PF00892">
    <property type="entry name" value="EamA"/>
    <property type="match status" value="2"/>
</dbReference>
<dbReference type="InterPro" id="IPR000620">
    <property type="entry name" value="EamA_dom"/>
</dbReference>
<feature type="transmembrane region" description="Helical" evidence="7">
    <location>
        <begin position="175"/>
        <end position="196"/>
    </location>
</feature>
<evidence type="ECO:0000256" key="4">
    <source>
        <dbReference type="ARBA" id="ARBA00022989"/>
    </source>
</evidence>
<evidence type="ECO:0000256" key="6">
    <source>
        <dbReference type="SAM" id="MobiDB-lite"/>
    </source>
</evidence>
<evidence type="ECO:0000259" key="8">
    <source>
        <dbReference type="Pfam" id="PF00892"/>
    </source>
</evidence>
<dbReference type="Proteomes" id="UP001597181">
    <property type="component" value="Unassembled WGS sequence"/>
</dbReference>
<reference evidence="10" key="1">
    <citation type="journal article" date="2019" name="Int. J. Syst. Evol. Microbiol.">
        <title>The Global Catalogue of Microorganisms (GCM) 10K type strain sequencing project: providing services to taxonomists for standard genome sequencing and annotation.</title>
        <authorList>
            <consortium name="The Broad Institute Genomics Platform"/>
            <consortium name="The Broad Institute Genome Sequencing Center for Infectious Disease"/>
            <person name="Wu L."/>
            <person name="Ma J."/>
        </authorList>
    </citation>
    <scope>NUCLEOTIDE SEQUENCE [LARGE SCALE GENOMIC DNA]</scope>
    <source>
        <strain evidence="10">CCUG 50213</strain>
    </source>
</reference>
<dbReference type="PANTHER" id="PTHR32322:SF2">
    <property type="entry name" value="EAMA DOMAIN-CONTAINING PROTEIN"/>
    <property type="match status" value="1"/>
</dbReference>
<sequence length="343" mass="35116">MNTAPTLPPAASAGSSIHHGAQHRPGTANAPSTPAPRRLGLIALTALAPAIWGTTYLVTTHLLPEGHPLFAALMRSLPAGIIALLITRTLPRGSWWWKSLVLGTLNMAAFFPLLFLSAQHLPGGVAATLGAGQPIVVAFLAVAILGEKLSGWRLAWGIVGVVSVGLVVLGPGAGFSPVGILAGLAGAVSMAFGVVLTKRWGRPAGVSAMALAGWQLTAAGLVLLVPTLLIDGIPQGIDGKALAGYAWLALFGALASYTIWFSGIRQLPVTSTALLGLLSPLVAAALGVLVAGEALEPIQIAGFAVALAAMLAGQLAPPRRLGRRESAQRESVQRRPVQRGPGR</sequence>
<evidence type="ECO:0000256" key="3">
    <source>
        <dbReference type="ARBA" id="ARBA00022692"/>
    </source>
</evidence>
<feature type="transmembrane region" description="Helical" evidence="7">
    <location>
        <begin position="298"/>
        <end position="316"/>
    </location>
</feature>
<keyword evidence="10" id="KW-1185">Reference proteome</keyword>
<dbReference type="InterPro" id="IPR037185">
    <property type="entry name" value="EmrE-like"/>
</dbReference>
<comment type="caution">
    <text evidence="9">The sequence shown here is derived from an EMBL/GenBank/DDBJ whole genome shotgun (WGS) entry which is preliminary data.</text>
</comment>
<evidence type="ECO:0000256" key="5">
    <source>
        <dbReference type="ARBA" id="ARBA00023136"/>
    </source>
</evidence>
<feature type="transmembrane region" description="Helical" evidence="7">
    <location>
        <begin position="273"/>
        <end position="292"/>
    </location>
</feature>
<feature type="domain" description="EamA" evidence="8">
    <location>
        <begin position="43"/>
        <end position="168"/>
    </location>
</feature>
<dbReference type="EMBL" id="JBHTLY010000001">
    <property type="protein sequence ID" value="MFD1201035.1"/>
    <property type="molecule type" value="Genomic_DNA"/>
</dbReference>
<feature type="transmembrane region" description="Helical" evidence="7">
    <location>
        <begin position="124"/>
        <end position="145"/>
    </location>
</feature>
<feature type="region of interest" description="Disordered" evidence="6">
    <location>
        <begin position="320"/>
        <end position="343"/>
    </location>
</feature>
<proteinExistence type="inferred from homology"/>
<accession>A0ABW3TKB8</accession>
<dbReference type="PANTHER" id="PTHR32322">
    <property type="entry name" value="INNER MEMBRANE TRANSPORTER"/>
    <property type="match status" value="1"/>
</dbReference>
<feature type="domain" description="EamA" evidence="8">
    <location>
        <begin position="179"/>
        <end position="311"/>
    </location>
</feature>
<dbReference type="RefSeq" id="WP_343959790.1">
    <property type="nucleotide sequence ID" value="NZ_BAAAKZ010000003.1"/>
</dbReference>
<protein>
    <submittedName>
        <fullName evidence="9">EamA family transporter</fullName>
    </submittedName>
</protein>
<evidence type="ECO:0000256" key="7">
    <source>
        <dbReference type="SAM" id="Phobius"/>
    </source>
</evidence>
<comment type="subcellular location">
    <subcellularLocation>
        <location evidence="1">Membrane</location>
        <topology evidence="1">Multi-pass membrane protein</topology>
    </subcellularLocation>
</comment>
<keyword evidence="3 7" id="KW-0812">Transmembrane</keyword>
<feature type="transmembrane region" description="Helical" evidence="7">
    <location>
        <begin position="208"/>
        <end position="230"/>
    </location>
</feature>
<feature type="compositionally biased region" description="Low complexity" evidence="6">
    <location>
        <begin position="10"/>
        <end position="19"/>
    </location>
</feature>
<organism evidence="9 10">
    <name type="scientific">Leucobacter albus</name>
    <dbReference type="NCBI Taxonomy" id="272210"/>
    <lineage>
        <taxon>Bacteria</taxon>
        <taxon>Bacillati</taxon>
        <taxon>Actinomycetota</taxon>
        <taxon>Actinomycetes</taxon>
        <taxon>Micrococcales</taxon>
        <taxon>Microbacteriaceae</taxon>
        <taxon>Leucobacter</taxon>
    </lineage>
</organism>
<evidence type="ECO:0000256" key="2">
    <source>
        <dbReference type="ARBA" id="ARBA00007362"/>
    </source>
</evidence>
<feature type="compositionally biased region" description="Basic and acidic residues" evidence="6">
    <location>
        <begin position="323"/>
        <end position="333"/>
    </location>
</feature>
<gene>
    <name evidence="9" type="ORF">ACFQ3U_03915</name>
</gene>
<feature type="transmembrane region" description="Helical" evidence="7">
    <location>
        <begin position="152"/>
        <end position="169"/>
    </location>
</feature>
<evidence type="ECO:0000313" key="10">
    <source>
        <dbReference type="Proteomes" id="UP001597181"/>
    </source>
</evidence>
<dbReference type="SUPFAM" id="SSF103481">
    <property type="entry name" value="Multidrug resistance efflux transporter EmrE"/>
    <property type="match status" value="2"/>
</dbReference>
<keyword evidence="4 7" id="KW-1133">Transmembrane helix</keyword>
<dbReference type="InterPro" id="IPR050638">
    <property type="entry name" value="AA-Vitamin_Transporters"/>
</dbReference>
<feature type="transmembrane region" description="Helical" evidence="7">
    <location>
        <begin position="69"/>
        <end position="87"/>
    </location>
</feature>
<feature type="transmembrane region" description="Helical" evidence="7">
    <location>
        <begin position="242"/>
        <end position="261"/>
    </location>
</feature>
<feature type="transmembrane region" description="Helical" evidence="7">
    <location>
        <begin position="39"/>
        <end position="63"/>
    </location>
</feature>
<evidence type="ECO:0000256" key="1">
    <source>
        <dbReference type="ARBA" id="ARBA00004141"/>
    </source>
</evidence>
<comment type="similarity">
    <text evidence="2">Belongs to the EamA transporter family.</text>
</comment>
<keyword evidence="5 7" id="KW-0472">Membrane</keyword>
<feature type="transmembrane region" description="Helical" evidence="7">
    <location>
        <begin position="99"/>
        <end position="118"/>
    </location>
</feature>
<feature type="region of interest" description="Disordered" evidence="6">
    <location>
        <begin position="1"/>
        <end position="33"/>
    </location>
</feature>